<evidence type="ECO:0000256" key="1">
    <source>
        <dbReference type="SAM" id="Coils"/>
    </source>
</evidence>
<organism evidence="3 4">
    <name type="scientific">Monosiga brevicollis</name>
    <name type="common">Choanoflagellate</name>
    <dbReference type="NCBI Taxonomy" id="81824"/>
    <lineage>
        <taxon>Eukaryota</taxon>
        <taxon>Choanoflagellata</taxon>
        <taxon>Craspedida</taxon>
        <taxon>Salpingoecidae</taxon>
        <taxon>Monosiga</taxon>
    </lineage>
</organism>
<feature type="region of interest" description="Disordered" evidence="2">
    <location>
        <begin position="515"/>
        <end position="559"/>
    </location>
</feature>
<dbReference type="KEGG" id="mbr:MONBRDRAFT_4873"/>
<reference evidence="3 4" key="1">
    <citation type="journal article" date="2008" name="Nature">
        <title>The genome of the choanoflagellate Monosiga brevicollis and the origin of metazoans.</title>
        <authorList>
            <consortium name="JGI Sequencing"/>
            <person name="King N."/>
            <person name="Westbrook M.J."/>
            <person name="Young S.L."/>
            <person name="Kuo A."/>
            <person name="Abedin M."/>
            <person name="Chapman J."/>
            <person name="Fairclough S."/>
            <person name="Hellsten U."/>
            <person name="Isogai Y."/>
            <person name="Letunic I."/>
            <person name="Marr M."/>
            <person name="Pincus D."/>
            <person name="Putnam N."/>
            <person name="Rokas A."/>
            <person name="Wright K.J."/>
            <person name="Zuzow R."/>
            <person name="Dirks W."/>
            <person name="Good M."/>
            <person name="Goodstein D."/>
            <person name="Lemons D."/>
            <person name="Li W."/>
            <person name="Lyons J.B."/>
            <person name="Morris A."/>
            <person name="Nichols S."/>
            <person name="Richter D.J."/>
            <person name="Salamov A."/>
            <person name="Bork P."/>
            <person name="Lim W.A."/>
            <person name="Manning G."/>
            <person name="Miller W.T."/>
            <person name="McGinnis W."/>
            <person name="Shapiro H."/>
            <person name="Tjian R."/>
            <person name="Grigoriev I.V."/>
            <person name="Rokhsar D."/>
        </authorList>
    </citation>
    <scope>NUCLEOTIDE SEQUENCE [LARGE SCALE GENOMIC DNA]</scope>
    <source>
        <strain evidence="4">MX1 / ATCC 50154</strain>
    </source>
</reference>
<sequence length="783" mass="85505">MAVTKWILNSKARKAFDMNDKVVASALIATKLGNGSHCGASPRRNARPDPKTTDGQSLPQRRRQSAAGRGSAKGLSYWRVCSLAGVGGPISRHAALASHHRSTSCVPLPNFPRSCTLIALPLVSSLGTCGPEDEVIEAIVEQCMVHGDALHALRNNWHAWFGGETPPALLDEPELSRDELRQIVARSSWVRPPIQPVASTAGATTSTNVVLGRRVRPPEPHLPTLIVHLLFARISDLEVANAAQHEDLEFRNKELEVLREALRRAETLADEQLAQADQHIADTKAELEEIRERQLREVQQERLTEVKQLRGTIEMLTANTKRLTAEVEDRDAQLRALREEHAELTRLAYNPGHSSPTAAAAVHFELATQARAQAQDEAARLRRELEDVRALLETKDQTTRQHIQQLSEKNTFITELRARVADLESDASMRQVQDDAAPTLAAELLEHERQVRESQAQADSDSDAATRRSQRASPLVGLTPAVDSAGPPESRSTSADNMRDSIAAMHLQALETQVAQLRRHRPSSGGGGSGARSSPGRQNSNLDPNAPESPVLFRPRASSVREAEMRELVRTGHQAELRNLRLASEQADAAARLETTVQTLEQQLAEQKAINTRLQAEHATLNERLALLETELTIEQARTSAYREQCDQDMARFMQRHQRGETLTWSMPRAMAHHAVRGASPPRSPSPLTPQAGASLQTLGDAKGLGSDQHGLHDWPTASLKKESVASYHSGHRLEDGRMTPDKPGVPAQASYVGAKAGAATSEARLAALLQEYGLPTGAPGSA</sequence>
<feature type="region of interest" description="Disordered" evidence="2">
    <location>
        <begin position="35"/>
        <end position="70"/>
    </location>
</feature>
<keyword evidence="4" id="KW-1185">Reference proteome</keyword>
<dbReference type="RefSeq" id="XP_001742131.1">
    <property type="nucleotide sequence ID" value="XM_001742079.1"/>
</dbReference>
<dbReference type="InParanoid" id="A9UP71"/>
<dbReference type="EMBL" id="CH991543">
    <property type="protein sequence ID" value="EDQ92369.1"/>
    <property type="molecule type" value="Genomic_DNA"/>
</dbReference>
<feature type="compositionally biased region" description="Basic and acidic residues" evidence="2">
    <location>
        <begin position="732"/>
        <end position="741"/>
    </location>
</feature>
<dbReference type="Proteomes" id="UP000001357">
    <property type="component" value="Unassembled WGS sequence"/>
</dbReference>
<accession>A9UP71</accession>
<feature type="region of interest" description="Disordered" evidence="2">
    <location>
        <begin position="676"/>
        <end position="746"/>
    </location>
</feature>
<feature type="region of interest" description="Disordered" evidence="2">
    <location>
        <begin position="448"/>
        <end position="495"/>
    </location>
</feature>
<feature type="coiled-coil region" evidence="1">
    <location>
        <begin position="245"/>
        <end position="398"/>
    </location>
</feature>
<name>A9UP71_MONBE</name>
<dbReference type="AlphaFoldDB" id="A9UP71"/>
<keyword evidence="1" id="KW-0175">Coiled coil</keyword>
<protein>
    <submittedName>
        <fullName evidence="3">Uncharacterized protein</fullName>
    </submittedName>
</protein>
<gene>
    <name evidence="3" type="ORF">MONBRDRAFT_4873</name>
</gene>
<evidence type="ECO:0000256" key="2">
    <source>
        <dbReference type="SAM" id="MobiDB-lite"/>
    </source>
</evidence>
<feature type="coiled-coil region" evidence="1">
    <location>
        <begin position="583"/>
        <end position="638"/>
    </location>
</feature>
<evidence type="ECO:0000313" key="3">
    <source>
        <dbReference type="EMBL" id="EDQ92369.1"/>
    </source>
</evidence>
<dbReference type="GeneID" id="5888172"/>
<proteinExistence type="predicted"/>
<evidence type="ECO:0000313" key="4">
    <source>
        <dbReference type="Proteomes" id="UP000001357"/>
    </source>
</evidence>